<dbReference type="AlphaFoldDB" id="A0ABD2ALT9"/>
<organism evidence="3 4">
    <name type="scientific">Vespula maculifrons</name>
    <name type="common">Eastern yellow jacket</name>
    <name type="synonym">Wasp</name>
    <dbReference type="NCBI Taxonomy" id="7453"/>
    <lineage>
        <taxon>Eukaryota</taxon>
        <taxon>Metazoa</taxon>
        <taxon>Ecdysozoa</taxon>
        <taxon>Arthropoda</taxon>
        <taxon>Hexapoda</taxon>
        <taxon>Insecta</taxon>
        <taxon>Pterygota</taxon>
        <taxon>Neoptera</taxon>
        <taxon>Endopterygota</taxon>
        <taxon>Hymenoptera</taxon>
        <taxon>Apocrita</taxon>
        <taxon>Aculeata</taxon>
        <taxon>Vespoidea</taxon>
        <taxon>Vespidae</taxon>
        <taxon>Vespinae</taxon>
        <taxon>Vespula</taxon>
    </lineage>
</organism>
<comment type="caution">
    <text evidence="3">The sequence shown here is derived from an EMBL/GenBank/DDBJ whole genome shotgun (WGS) entry which is preliminary data.</text>
</comment>
<keyword evidence="2" id="KW-0812">Transmembrane</keyword>
<dbReference type="PANTHER" id="PTHR35711:SF1">
    <property type="entry name" value="ECTODERMAL, ISOFORM F"/>
    <property type="match status" value="1"/>
</dbReference>
<feature type="region of interest" description="Disordered" evidence="1">
    <location>
        <begin position="169"/>
        <end position="203"/>
    </location>
</feature>
<dbReference type="SUPFAM" id="SSF48371">
    <property type="entry name" value="ARM repeat"/>
    <property type="match status" value="1"/>
</dbReference>
<dbReference type="PANTHER" id="PTHR35711">
    <property type="entry name" value="EXPRESSED PROTEIN"/>
    <property type="match status" value="1"/>
</dbReference>
<dbReference type="InterPro" id="IPR016024">
    <property type="entry name" value="ARM-type_fold"/>
</dbReference>
<keyword evidence="2" id="KW-0472">Membrane</keyword>
<dbReference type="Proteomes" id="UP001607303">
    <property type="component" value="Unassembled WGS sequence"/>
</dbReference>
<name>A0ABD2ALT9_VESMC</name>
<reference evidence="3 4" key="1">
    <citation type="journal article" date="2024" name="Ann. Entomol. Soc. Am.">
        <title>Genomic analyses of the southern and eastern yellowjacket wasps (Hymenoptera: Vespidae) reveal evolutionary signatures of social life.</title>
        <authorList>
            <person name="Catto M.A."/>
            <person name="Caine P.B."/>
            <person name="Orr S.E."/>
            <person name="Hunt B.G."/>
            <person name="Goodisman M.A.D."/>
        </authorList>
    </citation>
    <scope>NUCLEOTIDE SEQUENCE [LARGE SCALE GENOMIC DNA]</scope>
    <source>
        <strain evidence="3">232</strain>
        <tissue evidence="3">Head and thorax</tissue>
    </source>
</reference>
<sequence length="465" mass="52312">MQAKKGSHERLEAEEPNTRVEYFKEHLPELIIGYQSALIRFIFQSKDCHQKRESYRSFNFISRCAASVIGPAASTSSPPALLHGSHREERRYLGCYGRVRCNNRFRAASPAPSSRAQITDNHSPGAIVVVVVVIVIVVVAVIVVVVVVLASRPRILNCAGSGIESRLIATDDDEDDDDDDDDNDDDNDDDDDEEDDDDDDDDDKFLYAPLYACIFIGIDVKKTDFILRYRLDFYRRINAAADCKVCSSTGSNECSNAKLRSHLVETYSNESAVEWRLVNQLTTRLERVYIARANCPPLSNARRGKRRRRSLLSSYLSHLRIFSFSSILESVEFETRSNGASFLINLQSSISRSIETNLNLDDTESKVIIRHIKHKRVSGISIPRGYSSRVASETVSKAIVGAAPRSRAPTARYRFVSHDASIEIVDAINNERSIVGRVQEVGRLMCTHDRSTIFSRSYDFETNVI</sequence>
<gene>
    <name evidence="3" type="ORF">V1477_020384</name>
</gene>
<accession>A0ABD2ALT9</accession>
<evidence type="ECO:0000256" key="2">
    <source>
        <dbReference type="SAM" id="Phobius"/>
    </source>
</evidence>
<protein>
    <submittedName>
        <fullName evidence="3">Uncharacterized protein</fullName>
    </submittedName>
</protein>
<keyword evidence="4" id="KW-1185">Reference proteome</keyword>
<evidence type="ECO:0000313" key="4">
    <source>
        <dbReference type="Proteomes" id="UP001607303"/>
    </source>
</evidence>
<proteinExistence type="predicted"/>
<feature type="compositionally biased region" description="Acidic residues" evidence="1">
    <location>
        <begin position="170"/>
        <end position="203"/>
    </location>
</feature>
<keyword evidence="2" id="KW-1133">Transmembrane helix</keyword>
<dbReference type="EMBL" id="JAYRBN010000116">
    <property type="protein sequence ID" value="KAL2721564.1"/>
    <property type="molecule type" value="Genomic_DNA"/>
</dbReference>
<evidence type="ECO:0000313" key="3">
    <source>
        <dbReference type="EMBL" id="KAL2721564.1"/>
    </source>
</evidence>
<evidence type="ECO:0000256" key="1">
    <source>
        <dbReference type="SAM" id="MobiDB-lite"/>
    </source>
</evidence>
<feature type="transmembrane region" description="Helical" evidence="2">
    <location>
        <begin position="125"/>
        <end position="150"/>
    </location>
</feature>